<reference evidence="2 3" key="1">
    <citation type="submission" date="2020-05" db="EMBL/GenBank/DDBJ databases">
        <title>Complete genome of Desulfobulbus oligotrophicus.</title>
        <authorList>
            <person name="Podar M."/>
        </authorList>
    </citation>
    <scope>NUCLEOTIDE SEQUENCE [LARGE SCALE GENOMIC DNA]</scope>
    <source>
        <strain evidence="2 3">Prop6</strain>
    </source>
</reference>
<dbReference type="PANTHER" id="PTHR42160">
    <property type="entry name" value="URACIL-DNA GLYCOSYLASE SUPERFAMILY PROTEIN"/>
    <property type="match status" value="1"/>
</dbReference>
<keyword evidence="3" id="KW-1185">Reference proteome</keyword>
<dbReference type="SUPFAM" id="SSF52141">
    <property type="entry name" value="Uracil-DNA glycosylase-like"/>
    <property type="match status" value="1"/>
</dbReference>
<dbReference type="InterPro" id="IPR036895">
    <property type="entry name" value="Uracil-DNA_glycosylase-like_sf"/>
</dbReference>
<gene>
    <name evidence="2" type="ORF">HP555_08265</name>
</gene>
<dbReference type="SMART" id="SM00987">
    <property type="entry name" value="UreE_C"/>
    <property type="match status" value="1"/>
</dbReference>
<dbReference type="Gene3D" id="3.40.470.10">
    <property type="entry name" value="Uracil-DNA glycosylase-like domain"/>
    <property type="match status" value="1"/>
</dbReference>
<protein>
    <submittedName>
        <fullName evidence="2">Uracil-DNA glycosylase family protein</fullName>
    </submittedName>
</protein>
<dbReference type="InterPro" id="IPR005122">
    <property type="entry name" value="Uracil-DNA_glycosylase-like"/>
</dbReference>
<feature type="domain" description="Uracil-DNA glycosylase-like" evidence="1">
    <location>
        <begin position="47"/>
        <end position="216"/>
    </location>
</feature>
<dbReference type="KEGG" id="dog:HP555_08265"/>
<sequence length="225" mass="25916">MKNRQHSLPPHPSWPSLDALVRAVRKCRICRDEPWYGRPLDHEPRPIVQVSGTARICIAGQAPGIRAHTSGRPFTDPSGVRLRQWMGIDEETFYDETRIAVLPMGFCFPGLTAGGSDLPPRRECAPTWRAALFTWLPRLELLLLVGRHAQQWHLPQLSLPSHCIRQSVHQTVRCWREIYEADTRLRHVVLPHPSWRNNSWLKKNPWFAAEVLPVLQHQVHTLLVS</sequence>
<evidence type="ECO:0000313" key="3">
    <source>
        <dbReference type="Proteomes" id="UP000596092"/>
    </source>
</evidence>
<dbReference type="Proteomes" id="UP000596092">
    <property type="component" value="Chromosome"/>
</dbReference>
<proteinExistence type="predicted"/>
<dbReference type="AlphaFoldDB" id="A0A7T5VDD8"/>
<dbReference type="CDD" id="cd10033">
    <property type="entry name" value="UDG_like"/>
    <property type="match status" value="1"/>
</dbReference>
<organism evidence="2 3">
    <name type="scientific">Desulfobulbus oligotrophicus</name>
    <dbReference type="NCBI Taxonomy" id="1909699"/>
    <lineage>
        <taxon>Bacteria</taxon>
        <taxon>Pseudomonadati</taxon>
        <taxon>Thermodesulfobacteriota</taxon>
        <taxon>Desulfobulbia</taxon>
        <taxon>Desulfobulbales</taxon>
        <taxon>Desulfobulbaceae</taxon>
        <taxon>Desulfobulbus</taxon>
    </lineage>
</organism>
<dbReference type="InterPro" id="IPR047124">
    <property type="entry name" value="HI_0220.2"/>
</dbReference>
<dbReference type="RefSeq" id="WP_199261434.1">
    <property type="nucleotide sequence ID" value="NZ_CP054140.1"/>
</dbReference>
<dbReference type="PANTHER" id="PTHR42160:SF1">
    <property type="entry name" value="URACIL-DNA GLYCOSYLASE SUPERFAMILY PROTEIN"/>
    <property type="match status" value="1"/>
</dbReference>
<evidence type="ECO:0000259" key="1">
    <source>
        <dbReference type="SMART" id="SM00986"/>
    </source>
</evidence>
<dbReference type="EMBL" id="CP054140">
    <property type="protein sequence ID" value="QQG65860.1"/>
    <property type="molecule type" value="Genomic_DNA"/>
</dbReference>
<evidence type="ECO:0000313" key="2">
    <source>
        <dbReference type="EMBL" id="QQG65860.1"/>
    </source>
</evidence>
<accession>A0A7T5VDD8</accession>
<dbReference type="SMART" id="SM00986">
    <property type="entry name" value="UDG"/>
    <property type="match status" value="1"/>
</dbReference>
<name>A0A7T5VDD8_9BACT</name>
<dbReference type="Pfam" id="PF03167">
    <property type="entry name" value="UDG"/>
    <property type="match status" value="1"/>
</dbReference>